<dbReference type="Proteomes" id="UP001569175">
    <property type="component" value="Unassembled WGS sequence"/>
</dbReference>
<gene>
    <name evidence="1" type="primary">abiEi</name>
    <name evidence="1" type="ORF">ACED57_24350</name>
</gene>
<dbReference type="InterPro" id="IPR059220">
    <property type="entry name" value="AbiEi"/>
</dbReference>
<reference evidence="1 2" key="1">
    <citation type="submission" date="2024-06" db="EMBL/GenBank/DDBJ databases">
        <authorList>
            <person name="Steensen K."/>
            <person name="Seneca J."/>
            <person name="Bartlau N."/>
            <person name="Yu A.X."/>
            <person name="Polz M.F."/>
        </authorList>
    </citation>
    <scope>NUCLEOTIDE SEQUENCE [LARGE SCALE GENOMIC DNA]</scope>
    <source>
        <strain evidence="1 2">1F9</strain>
    </source>
</reference>
<accession>A0ABV4KWP3</accession>
<name>A0ABV4KWP3_9VIBR</name>
<comment type="caution">
    <text evidence="1">The sequence shown here is derived from an EMBL/GenBank/DDBJ whole genome shotgun (WGS) entry which is preliminary data.</text>
</comment>
<evidence type="ECO:0000313" key="1">
    <source>
        <dbReference type="EMBL" id="MEZ8056223.1"/>
    </source>
</evidence>
<organism evidence="1 2">
    <name type="scientific">Vibrio atlanticus</name>
    <dbReference type="NCBI Taxonomy" id="693153"/>
    <lineage>
        <taxon>Bacteria</taxon>
        <taxon>Pseudomonadati</taxon>
        <taxon>Pseudomonadota</taxon>
        <taxon>Gammaproteobacteria</taxon>
        <taxon>Vibrionales</taxon>
        <taxon>Vibrionaceae</taxon>
        <taxon>Vibrio</taxon>
    </lineage>
</organism>
<dbReference type="EMBL" id="JBGOOL010000153">
    <property type="protein sequence ID" value="MEZ8056223.1"/>
    <property type="molecule type" value="Genomic_DNA"/>
</dbReference>
<dbReference type="InterPro" id="IPR045738">
    <property type="entry name" value="DUF6088"/>
</dbReference>
<proteinExistence type="predicted"/>
<dbReference type="Pfam" id="PF19570">
    <property type="entry name" value="DUF6088"/>
    <property type="match status" value="1"/>
</dbReference>
<evidence type="ECO:0000313" key="2">
    <source>
        <dbReference type="Proteomes" id="UP001569175"/>
    </source>
</evidence>
<protein>
    <submittedName>
        <fullName evidence="1">Type IV toxin-antitoxin system AbiEi family antitoxin</fullName>
    </submittedName>
</protein>
<keyword evidence="2" id="KW-1185">Reference proteome</keyword>
<dbReference type="NCBIfam" id="NF047376">
    <property type="entry name" value="TAA_AbiEi"/>
    <property type="match status" value="1"/>
</dbReference>
<sequence length="174" mass="20268">MKQSEAIKRLHEWDIKGRYVYQHRDLRKVFHEDADRAFNESLKRLVKNRILERVARGVYVYSFSNKRKSGQNLELIAKTLRRGEYNYISLDSALSEYGIISQIPMDRLTVMTTGRKGEYKTSYGLIEFTHTKRSVTDILDNIHSVGRALRIASQQAAVRDLKRVGRNVHLSNVQ</sequence>
<dbReference type="RefSeq" id="WP_371708692.1">
    <property type="nucleotide sequence ID" value="NZ_JBGOOL010000153.1"/>
</dbReference>